<gene>
    <name evidence="7" type="ORF">H0A75_01085</name>
</gene>
<dbReference type="Gene3D" id="3.50.50.60">
    <property type="entry name" value="FAD/NAD(P)-binding domain"/>
    <property type="match status" value="1"/>
</dbReference>
<dbReference type="PANTHER" id="PTHR11985:SF15">
    <property type="entry name" value="GLYCEROL-3-PHOSPHATE DEHYDROGENASE, MITOCHONDRIAL"/>
    <property type="match status" value="1"/>
</dbReference>
<evidence type="ECO:0000256" key="4">
    <source>
        <dbReference type="ARBA" id="ARBA00022827"/>
    </source>
</evidence>
<evidence type="ECO:0000313" key="8">
    <source>
        <dbReference type="Proteomes" id="UP000537890"/>
    </source>
</evidence>
<dbReference type="Proteomes" id="UP000537890">
    <property type="component" value="Unassembled WGS sequence"/>
</dbReference>
<feature type="domain" description="FAD dependent oxidoreductase" evidence="6">
    <location>
        <begin position="2"/>
        <end position="151"/>
    </location>
</feature>
<evidence type="ECO:0000256" key="5">
    <source>
        <dbReference type="ARBA" id="ARBA00023002"/>
    </source>
</evidence>
<proteinExistence type="inferred from homology"/>
<evidence type="ECO:0000256" key="1">
    <source>
        <dbReference type="ARBA" id="ARBA00001974"/>
    </source>
</evidence>
<dbReference type="InterPro" id="IPR006076">
    <property type="entry name" value="FAD-dep_OxRdtase"/>
</dbReference>
<keyword evidence="4" id="KW-0274">FAD</keyword>
<name>A0A7Z0SEL1_9GAMM</name>
<organism evidence="7 8">
    <name type="scientific">Candidatus Methanofishera endochildressiae</name>
    <dbReference type="NCBI Taxonomy" id="2738884"/>
    <lineage>
        <taxon>Bacteria</taxon>
        <taxon>Pseudomonadati</taxon>
        <taxon>Pseudomonadota</taxon>
        <taxon>Gammaproteobacteria</taxon>
        <taxon>Candidatus Methanofishera</taxon>
    </lineage>
</organism>
<keyword evidence="5" id="KW-0560">Oxidoreductase</keyword>
<comment type="similarity">
    <text evidence="2">Belongs to the FAD-dependent glycerol-3-phosphate dehydrogenase family.</text>
</comment>
<dbReference type="EMBL" id="JACCHS010000008">
    <property type="protein sequence ID" value="NYT46495.1"/>
    <property type="molecule type" value="Genomic_DNA"/>
</dbReference>
<dbReference type="AlphaFoldDB" id="A0A7Z0SEL1"/>
<accession>A0A7Z0SEL1</accession>
<dbReference type="PANTHER" id="PTHR11985">
    <property type="entry name" value="GLYCEROL-3-PHOSPHATE DEHYDROGENASE"/>
    <property type="match status" value="1"/>
</dbReference>
<evidence type="ECO:0000259" key="6">
    <source>
        <dbReference type="Pfam" id="PF01266"/>
    </source>
</evidence>
<sequence>MRGLKVILVEQGDWASGTSSASSKLIHGGLRYLETMDFTVVKKSLQERQLLISCAFRSATNWGLVNQHSRIGSWRLKVGLSIYDFLAGIFHSWQIHQRFNARQFLQRFPNLDKTSRWLYYRTPQTDDPPFGWRLLRAPFQRGFALITVRRVKYWNTME</sequence>
<evidence type="ECO:0000256" key="3">
    <source>
        <dbReference type="ARBA" id="ARBA00022630"/>
    </source>
</evidence>
<protein>
    <submittedName>
        <fullName evidence="7">FAD-dependent oxidoreductase</fullName>
    </submittedName>
</protein>
<dbReference type="SUPFAM" id="SSF51905">
    <property type="entry name" value="FAD/NAD(P)-binding domain"/>
    <property type="match status" value="1"/>
</dbReference>
<dbReference type="GO" id="GO:0006072">
    <property type="term" value="P:glycerol-3-phosphate metabolic process"/>
    <property type="evidence" value="ECO:0007669"/>
    <property type="project" value="InterPro"/>
</dbReference>
<dbReference type="Pfam" id="PF01266">
    <property type="entry name" value="DAO"/>
    <property type="match status" value="1"/>
</dbReference>
<dbReference type="InterPro" id="IPR000447">
    <property type="entry name" value="G3P_DH_FAD-dep"/>
</dbReference>
<evidence type="ECO:0000256" key="2">
    <source>
        <dbReference type="ARBA" id="ARBA00007330"/>
    </source>
</evidence>
<evidence type="ECO:0000313" key="7">
    <source>
        <dbReference type="EMBL" id="NYT46495.1"/>
    </source>
</evidence>
<dbReference type="InterPro" id="IPR036188">
    <property type="entry name" value="FAD/NAD-bd_sf"/>
</dbReference>
<comment type="caution">
    <text evidence="7">The sequence shown here is derived from an EMBL/GenBank/DDBJ whole genome shotgun (WGS) entry which is preliminary data.</text>
</comment>
<dbReference type="GO" id="GO:0004368">
    <property type="term" value="F:glycerol-3-phosphate dehydrogenase (quinone) activity"/>
    <property type="evidence" value="ECO:0007669"/>
    <property type="project" value="InterPro"/>
</dbReference>
<keyword evidence="3" id="KW-0285">Flavoprotein</keyword>
<reference evidence="7 8" key="1">
    <citation type="submission" date="2020-05" db="EMBL/GenBank/DDBJ databases">
        <title>Horizontal transmission and recombination maintain forever young bacterial symbiont genomes.</title>
        <authorList>
            <person name="Russell S.L."/>
            <person name="Pepper-Tunick E."/>
            <person name="Svedberg J."/>
            <person name="Byrne A."/>
            <person name="Ruelas Castillo J."/>
            <person name="Vollmers C."/>
            <person name="Beinart R.A."/>
            <person name="Corbett-Detig R."/>
        </authorList>
    </citation>
    <scope>NUCLEOTIDE SEQUENCE [LARGE SCALE GENOMIC DNA]</scope>
    <source>
        <strain evidence="7">4727-3</strain>
    </source>
</reference>
<comment type="cofactor">
    <cofactor evidence="1">
        <name>FAD</name>
        <dbReference type="ChEBI" id="CHEBI:57692"/>
    </cofactor>
</comment>